<name>A0A9P4K506_9PLEO</name>
<comment type="similarity">
    <text evidence="3">Belongs to the PIGG/PIGN/PIGO family. PIGO subfamily.</text>
</comment>
<reference evidence="13" key="1">
    <citation type="journal article" date="2020" name="Stud. Mycol.">
        <title>101 Dothideomycetes genomes: A test case for predicting lifestyles and emergence of pathogens.</title>
        <authorList>
            <person name="Haridas S."/>
            <person name="Albert R."/>
            <person name="Binder M."/>
            <person name="Bloem J."/>
            <person name="LaButti K."/>
            <person name="Salamov A."/>
            <person name="Andreopoulos B."/>
            <person name="Baker S."/>
            <person name="Barry K."/>
            <person name="Bills G."/>
            <person name="Bluhm B."/>
            <person name="Cannon C."/>
            <person name="Castanera R."/>
            <person name="Culley D."/>
            <person name="Daum C."/>
            <person name="Ezra D."/>
            <person name="Gonzalez J."/>
            <person name="Henrissat B."/>
            <person name="Kuo A."/>
            <person name="Liang C."/>
            <person name="Lipzen A."/>
            <person name="Lutzoni F."/>
            <person name="Magnuson J."/>
            <person name="Mondo S."/>
            <person name="Nolan M."/>
            <person name="Ohm R."/>
            <person name="Pangilinan J."/>
            <person name="Park H.-J."/>
            <person name="Ramirez L."/>
            <person name="Alfaro M."/>
            <person name="Sun H."/>
            <person name="Tritt A."/>
            <person name="Yoshinaga Y."/>
            <person name="Zwiers L.-H."/>
            <person name="Turgeon B."/>
            <person name="Goodwin S."/>
            <person name="Spatafora J."/>
            <person name="Crous P."/>
            <person name="Grigoriev I."/>
        </authorList>
    </citation>
    <scope>NUCLEOTIDE SEQUENCE [LARGE SCALE GENOMIC DNA]</scope>
    <source>
        <strain evidence="13">CBS 304.66</strain>
    </source>
</reference>
<feature type="transmembrane region" description="Helical" evidence="11">
    <location>
        <begin position="774"/>
        <end position="793"/>
    </location>
</feature>
<keyword evidence="5" id="KW-0808">Transferase</keyword>
<dbReference type="CDD" id="cd16023">
    <property type="entry name" value="GPI_EPT_3"/>
    <property type="match status" value="1"/>
</dbReference>
<comment type="pathway">
    <text evidence="2">Glycolipid biosynthesis; glycosylphosphatidylinositol-anchor biosynthesis.</text>
</comment>
<dbReference type="InterPro" id="IPR017850">
    <property type="entry name" value="Alkaline_phosphatase_core_sf"/>
</dbReference>
<dbReference type="AlphaFoldDB" id="A0A9P4K506"/>
<evidence type="ECO:0008006" key="14">
    <source>
        <dbReference type="Google" id="ProtNLM"/>
    </source>
</evidence>
<feature type="transmembrane region" description="Helical" evidence="11">
    <location>
        <begin position="601"/>
        <end position="623"/>
    </location>
</feature>
<accession>A0A9P4K506</accession>
<dbReference type="PANTHER" id="PTHR23071">
    <property type="entry name" value="PHOSPHATIDYLINOSITOL GLYCAN"/>
    <property type="match status" value="1"/>
</dbReference>
<evidence type="ECO:0000256" key="2">
    <source>
        <dbReference type="ARBA" id="ARBA00004687"/>
    </source>
</evidence>
<evidence type="ECO:0000256" key="11">
    <source>
        <dbReference type="SAM" id="Phobius"/>
    </source>
</evidence>
<evidence type="ECO:0000256" key="4">
    <source>
        <dbReference type="ARBA" id="ARBA00022502"/>
    </source>
</evidence>
<evidence type="ECO:0000256" key="6">
    <source>
        <dbReference type="ARBA" id="ARBA00022692"/>
    </source>
</evidence>
<keyword evidence="8 11" id="KW-1133">Transmembrane helix</keyword>
<evidence type="ECO:0000256" key="5">
    <source>
        <dbReference type="ARBA" id="ARBA00022679"/>
    </source>
</evidence>
<evidence type="ECO:0000313" key="13">
    <source>
        <dbReference type="Proteomes" id="UP000800093"/>
    </source>
</evidence>
<dbReference type="InterPro" id="IPR039524">
    <property type="entry name" value="PIGO/GPI13"/>
</dbReference>
<evidence type="ECO:0000256" key="9">
    <source>
        <dbReference type="ARBA" id="ARBA00023136"/>
    </source>
</evidence>
<dbReference type="InterPro" id="IPR037675">
    <property type="entry name" value="PIG-O_N"/>
</dbReference>
<dbReference type="EMBL" id="ML986653">
    <property type="protein sequence ID" value="KAF2261650.1"/>
    <property type="molecule type" value="Genomic_DNA"/>
</dbReference>
<keyword evidence="6 11" id="KW-0812">Transmembrane</keyword>
<dbReference type="GO" id="GO:0005789">
    <property type="term" value="C:endoplasmic reticulum membrane"/>
    <property type="evidence" value="ECO:0007669"/>
    <property type="project" value="UniProtKB-SubCell"/>
</dbReference>
<comment type="caution">
    <text evidence="12">The sequence shown here is derived from an EMBL/GenBank/DDBJ whole genome shotgun (WGS) entry which is preliminary data.</text>
</comment>
<feature type="transmembrane region" description="Helical" evidence="11">
    <location>
        <begin position="998"/>
        <end position="1021"/>
    </location>
</feature>
<comment type="subcellular location">
    <subcellularLocation>
        <location evidence="1">Endoplasmic reticulum membrane</location>
        <topology evidence="1">Multi-pass membrane protein</topology>
    </subcellularLocation>
</comment>
<feature type="transmembrane region" description="Helical" evidence="11">
    <location>
        <begin position="836"/>
        <end position="866"/>
    </location>
</feature>
<keyword evidence="4" id="KW-0337">GPI-anchor biosynthesis</keyword>
<feature type="transmembrane region" description="Helical" evidence="11">
    <location>
        <begin position="733"/>
        <end position="752"/>
    </location>
</feature>
<keyword evidence="10" id="KW-0325">Glycoprotein</keyword>
<dbReference type="Pfam" id="PF01663">
    <property type="entry name" value="Phosphodiest"/>
    <property type="match status" value="1"/>
</dbReference>
<evidence type="ECO:0000256" key="3">
    <source>
        <dbReference type="ARBA" id="ARBA00008695"/>
    </source>
</evidence>
<proteinExistence type="inferred from homology"/>
<feature type="transmembrane region" description="Helical" evidence="11">
    <location>
        <begin position="927"/>
        <end position="947"/>
    </location>
</feature>
<evidence type="ECO:0000313" key="12">
    <source>
        <dbReference type="EMBL" id="KAF2261650.1"/>
    </source>
</evidence>
<protein>
    <recommendedName>
        <fullName evidence="14">GPI ethanolamine phosphate transferase 3</fullName>
    </recommendedName>
</protein>
<dbReference type="Gene3D" id="3.40.720.10">
    <property type="entry name" value="Alkaline Phosphatase, subunit A"/>
    <property type="match status" value="1"/>
</dbReference>
<evidence type="ECO:0000256" key="8">
    <source>
        <dbReference type="ARBA" id="ARBA00022989"/>
    </source>
</evidence>
<evidence type="ECO:0000256" key="10">
    <source>
        <dbReference type="ARBA" id="ARBA00023180"/>
    </source>
</evidence>
<feature type="transmembrane region" description="Helical" evidence="11">
    <location>
        <begin position="701"/>
        <end position="721"/>
    </location>
</feature>
<dbReference type="SUPFAM" id="SSF53649">
    <property type="entry name" value="Alkaline phosphatase-like"/>
    <property type="match status" value="1"/>
</dbReference>
<evidence type="ECO:0000256" key="1">
    <source>
        <dbReference type="ARBA" id="ARBA00004477"/>
    </source>
</evidence>
<dbReference type="GO" id="GO:0006506">
    <property type="term" value="P:GPI anchor biosynthetic process"/>
    <property type="evidence" value="ECO:0007669"/>
    <property type="project" value="UniProtKB-KW"/>
</dbReference>
<dbReference type="GO" id="GO:0051377">
    <property type="term" value="F:mannose-ethanolamine phosphotransferase activity"/>
    <property type="evidence" value="ECO:0007669"/>
    <property type="project" value="InterPro"/>
</dbReference>
<feature type="transmembrane region" description="Helical" evidence="11">
    <location>
        <begin position="570"/>
        <end position="589"/>
    </location>
</feature>
<feature type="transmembrane region" description="Helical" evidence="11">
    <location>
        <begin position="539"/>
        <end position="564"/>
    </location>
</feature>
<keyword evidence="9 11" id="KW-0472">Membrane</keyword>
<dbReference type="PANTHER" id="PTHR23071:SF1">
    <property type="entry name" value="GPI ETHANOLAMINE PHOSPHATE TRANSFERASE 3"/>
    <property type="match status" value="1"/>
</dbReference>
<feature type="transmembrane region" description="Helical" evidence="11">
    <location>
        <begin position="967"/>
        <end position="986"/>
    </location>
</feature>
<feature type="transmembrane region" description="Helical" evidence="11">
    <location>
        <begin position="507"/>
        <end position="527"/>
    </location>
</feature>
<dbReference type="InterPro" id="IPR002591">
    <property type="entry name" value="Phosphodiest/P_Trfase"/>
</dbReference>
<feature type="transmembrane region" description="Helical" evidence="11">
    <location>
        <begin position="878"/>
        <end position="897"/>
    </location>
</feature>
<feature type="transmembrane region" description="Helical" evidence="11">
    <location>
        <begin position="52"/>
        <end position="75"/>
    </location>
</feature>
<keyword evidence="7" id="KW-0256">Endoplasmic reticulum</keyword>
<dbReference type="OrthoDB" id="272139at2759"/>
<dbReference type="Proteomes" id="UP000800093">
    <property type="component" value="Unassembled WGS sequence"/>
</dbReference>
<gene>
    <name evidence="12" type="ORF">CC78DRAFT_344824</name>
</gene>
<organism evidence="12 13">
    <name type="scientific">Lojkania enalia</name>
    <dbReference type="NCBI Taxonomy" id="147567"/>
    <lineage>
        <taxon>Eukaryota</taxon>
        <taxon>Fungi</taxon>
        <taxon>Dikarya</taxon>
        <taxon>Ascomycota</taxon>
        <taxon>Pezizomycotina</taxon>
        <taxon>Dothideomycetes</taxon>
        <taxon>Pleosporomycetidae</taxon>
        <taxon>Pleosporales</taxon>
        <taxon>Pleosporales incertae sedis</taxon>
        <taxon>Lojkania</taxon>
    </lineage>
</organism>
<feature type="transmembrane region" description="Helical" evidence="11">
    <location>
        <begin position="629"/>
        <end position="646"/>
    </location>
</feature>
<keyword evidence="13" id="KW-1185">Reference proteome</keyword>
<evidence type="ECO:0000256" key="7">
    <source>
        <dbReference type="ARBA" id="ARBA00022824"/>
    </source>
</evidence>
<sequence>MDNGEPLPSFEGLAAAFAKAKADKEREEAQGLKARTGDAVAANKQGEVHFKALHGIVIAFFTFLLALHLVGIYLFTSGFLLTRLVLEEKSNCAIPPINSSRSYSPASPSTGCWHPKMFEKAIVIIVDALRYDFTVPFNSEGPDKPHHFHNAIPVFYETALHSPNNAFLLPFIADPPTTTLQRLKGLTTGTLPTFIDAGSNFAGTAIDEDNLVAQLRNASKRIVHLGDDTWHSLFPGYFEPNLTHAYDSFNVWDLHTVDNGVTKHIFPLLHPSNSSKWDVIFGHYLGVDHAGHRYGPDHPAMAAKLNQMDEIFRKMIDQLDDDTLLVVMGDHGMDAKGDHGGESDDEIQAALWMYSKQKLFGRSSPSYTTPPATAKERPVAQIDLVPTLSLLLGMPIPFNNLGAPIEEAFIGPKGDDFENLATVHRLAAAQIHRYQHAYAQARGLDENSRASSVSLWRAANNAWDSVAGTKKANKEQWINVYKSFSRYQRETLSMCRALWARFDIPRMVNGITILASTLLVLATYARGLDGDHAELTPPLLTRSILGAIIGTLLGFGASFAIPSLPWEHAVSYSTAIGGVIGSATAFWYVRRRIVYPFPTTIWGWTSVVFTLALSAGFAANSFTIWEDEILLHFLTTFGVLLTISSFRQRNAIDRALGCYHSSLFIILTRVASLSRLCREEQMPYCKSTYYASATSSTSAPWQLAIPIVSAFLLPNLIRTYYKNTRNHQGSAVLWLDVALRFGMLLGAAYWTLDAADDGDWYPGYGKLLKTTKTIIAQITLAIALGFGYSTFSWSKPLLKIETRSADSKDKSAQVVADGGRSSITILGYANVHGSRYALLVTMWFLAISLVQKPMGAGAIAIAAWQIFSLFEIIDTNKLSDSAVGPVILGLLGSFYFFKTGHQATLASIQWESAFIPLQTIRYPWSPLLVTLNTFGAQILCAVAVPAVVLWKQPPKKRGLLGDVTKAIATHLLFYAAINLATTMWAGHLRRHLMLYRIFCPRFMTGAVVLLVVDVMAIFVAVGGTRVSFLSVAEVFGWT</sequence>